<keyword evidence="14" id="KW-1185">Reference proteome</keyword>
<accession>A0A8C0EH26</accession>
<dbReference type="InterPro" id="IPR014729">
    <property type="entry name" value="Rossmann-like_a/b/a_fold"/>
</dbReference>
<evidence type="ECO:0000256" key="9">
    <source>
        <dbReference type="ARBA" id="ARBA00023268"/>
    </source>
</evidence>
<feature type="domain" description="Sulphate adenylyltransferase catalytic" evidence="11">
    <location>
        <begin position="404"/>
        <end position="626"/>
    </location>
</feature>
<dbReference type="Ensembl" id="ENSBOBT00000001323.1">
    <property type="protein sequence ID" value="ENSBOBP00000001295.1"/>
    <property type="gene ID" value="ENSBOBG00000000598.1"/>
</dbReference>
<evidence type="ECO:0000313" key="13">
    <source>
        <dbReference type="Ensembl" id="ENSBOBP00000001295.1"/>
    </source>
</evidence>
<keyword evidence="5" id="KW-0548">Nucleotidyltransferase</keyword>
<dbReference type="AlphaFoldDB" id="A0A8C0EH26"/>
<dbReference type="FunFam" id="3.40.50.620:FF:000006">
    <property type="entry name" value="bifunctional 3'-phosphoadenosine 5'-phosphosulfate synthase 1"/>
    <property type="match status" value="1"/>
</dbReference>
<evidence type="ECO:0000256" key="7">
    <source>
        <dbReference type="ARBA" id="ARBA00022777"/>
    </source>
</evidence>
<dbReference type="Pfam" id="PF01747">
    <property type="entry name" value="ATP-sulfurylase"/>
    <property type="match status" value="1"/>
</dbReference>
<dbReference type="SUPFAM" id="SSF52540">
    <property type="entry name" value="P-loop containing nucleoside triphosphate hydrolases"/>
    <property type="match status" value="1"/>
</dbReference>
<evidence type="ECO:0000259" key="11">
    <source>
        <dbReference type="Pfam" id="PF01747"/>
    </source>
</evidence>
<dbReference type="InterPro" id="IPR002650">
    <property type="entry name" value="Sulphate_adenylyltransferase"/>
</dbReference>
<dbReference type="GO" id="GO:0050428">
    <property type="term" value="P:3'-phosphoadenosine 5'-phosphosulfate biosynthetic process"/>
    <property type="evidence" value="ECO:0007669"/>
    <property type="project" value="TreeGrafter"/>
</dbReference>
<evidence type="ECO:0000256" key="4">
    <source>
        <dbReference type="ARBA" id="ARBA00022679"/>
    </source>
</evidence>
<dbReference type="InterPro" id="IPR002891">
    <property type="entry name" value="APS"/>
</dbReference>
<evidence type="ECO:0000256" key="5">
    <source>
        <dbReference type="ARBA" id="ARBA00022695"/>
    </source>
</evidence>
<evidence type="ECO:0000256" key="6">
    <source>
        <dbReference type="ARBA" id="ARBA00022741"/>
    </source>
</evidence>
<dbReference type="NCBIfam" id="TIGR00455">
    <property type="entry name" value="apsK"/>
    <property type="match status" value="1"/>
</dbReference>
<dbReference type="Pfam" id="PF01583">
    <property type="entry name" value="APS_kinase"/>
    <property type="match status" value="1"/>
</dbReference>
<dbReference type="Gene3D" id="3.40.50.300">
    <property type="entry name" value="P-loop containing nucleotide triphosphate hydrolases"/>
    <property type="match status" value="1"/>
</dbReference>
<evidence type="ECO:0000259" key="10">
    <source>
        <dbReference type="Pfam" id="PF01583"/>
    </source>
</evidence>
<dbReference type="UniPathway" id="UPA00097"/>
<evidence type="ECO:0000256" key="2">
    <source>
        <dbReference type="ARBA" id="ARBA00007268"/>
    </source>
</evidence>
<dbReference type="Proteomes" id="UP000694567">
    <property type="component" value="Unplaced"/>
</dbReference>
<dbReference type="FunFam" id="3.10.400.10:FF:000001">
    <property type="entry name" value="bifunctional 3'-phosphoadenosine 5'-phosphosulfate synthase 1"/>
    <property type="match status" value="1"/>
</dbReference>
<dbReference type="CDD" id="cd02027">
    <property type="entry name" value="APSK"/>
    <property type="match status" value="1"/>
</dbReference>
<dbReference type="GO" id="GO:0005524">
    <property type="term" value="F:ATP binding"/>
    <property type="evidence" value="ECO:0007669"/>
    <property type="project" value="UniProtKB-KW"/>
</dbReference>
<dbReference type="InterPro" id="IPR059117">
    <property type="entry name" value="APS_kinase_dom"/>
</dbReference>
<comment type="similarity">
    <text evidence="3">In the C-terminal section; belongs to the sulfate adenylyltransferase family.</text>
</comment>
<dbReference type="PANTHER" id="PTHR11055">
    <property type="entry name" value="BIFUNCTIONAL 3'-PHOSPHOADENOSINE 5'-PHOSPHOSULFATE SYNTHASE"/>
    <property type="match status" value="1"/>
</dbReference>
<dbReference type="Gene3D" id="3.10.400.10">
    <property type="entry name" value="Sulfate adenylyltransferase"/>
    <property type="match status" value="1"/>
</dbReference>
<dbReference type="SUPFAM" id="SSF52374">
    <property type="entry name" value="Nucleotidylyl transferase"/>
    <property type="match status" value="1"/>
</dbReference>
<dbReference type="InterPro" id="IPR015947">
    <property type="entry name" value="PUA-like_sf"/>
</dbReference>
<dbReference type="GO" id="GO:0000103">
    <property type="term" value="P:sulfate assimilation"/>
    <property type="evidence" value="ECO:0007669"/>
    <property type="project" value="UniProtKB-UniPathway"/>
</dbReference>
<dbReference type="FunFam" id="3.40.50.300:FF:000212">
    <property type="entry name" value="Adenylyl-sulfate kinase"/>
    <property type="match status" value="1"/>
</dbReference>
<proteinExistence type="inferred from homology"/>
<feature type="domain" description="APS kinase" evidence="10">
    <location>
        <begin position="61"/>
        <end position="213"/>
    </location>
</feature>
<name>A0A8C0EH26_BUBBB</name>
<dbReference type="GO" id="GO:0004781">
    <property type="term" value="F:sulfate adenylyltransferase (ATP) activity"/>
    <property type="evidence" value="ECO:0007669"/>
    <property type="project" value="InterPro"/>
</dbReference>
<dbReference type="GO" id="GO:0004020">
    <property type="term" value="F:adenylylsulfate kinase activity"/>
    <property type="evidence" value="ECO:0007669"/>
    <property type="project" value="InterPro"/>
</dbReference>
<dbReference type="Gene3D" id="3.40.50.620">
    <property type="entry name" value="HUPs"/>
    <property type="match status" value="1"/>
</dbReference>
<dbReference type="Pfam" id="PF14306">
    <property type="entry name" value="PUA_2"/>
    <property type="match status" value="1"/>
</dbReference>
<organism evidence="13 14">
    <name type="scientific">Bubo bubo</name>
    <name type="common">Eurasian eagle-owl</name>
    <name type="synonym">Strix bubo</name>
    <dbReference type="NCBI Taxonomy" id="30461"/>
    <lineage>
        <taxon>Eukaryota</taxon>
        <taxon>Metazoa</taxon>
        <taxon>Chordata</taxon>
        <taxon>Craniata</taxon>
        <taxon>Vertebrata</taxon>
        <taxon>Euteleostomi</taxon>
        <taxon>Archelosauria</taxon>
        <taxon>Archosauria</taxon>
        <taxon>Dinosauria</taxon>
        <taxon>Saurischia</taxon>
        <taxon>Theropoda</taxon>
        <taxon>Coelurosauria</taxon>
        <taxon>Aves</taxon>
        <taxon>Neognathae</taxon>
        <taxon>Neoaves</taxon>
        <taxon>Telluraves</taxon>
        <taxon>Strigiformes</taxon>
        <taxon>Strigidae</taxon>
        <taxon>Bubo</taxon>
    </lineage>
</organism>
<evidence type="ECO:0000256" key="3">
    <source>
        <dbReference type="ARBA" id="ARBA00009290"/>
    </source>
</evidence>
<reference evidence="13" key="1">
    <citation type="submission" date="2025-08" db="UniProtKB">
        <authorList>
            <consortium name="Ensembl"/>
        </authorList>
    </citation>
    <scope>IDENTIFICATION</scope>
</reference>
<keyword evidence="6" id="KW-0547">Nucleotide-binding</keyword>
<dbReference type="NCBIfam" id="TIGR00339">
    <property type="entry name" value="sopT"/>
    <property type="match status" value="1"/>
</dbReference>
<dbReference type="PANTHER" id="PTHR11055:SF16">
    <property type="entry name" value="BIFUNCTIONAL 3'-PHOSPHOADENOSINE 5'-PHOSPHOSULFATE SYNTHASE 2"/>
    <property type="match status" value="1"/>
</dbReference>
<comment type="pathway">
    <text evidence="1">Sulfur metabolism; sulfate assimilation.</text>
</comment>
<comment type="similarity">
    <text evidence="2">In the N-terminal section; belongs to the APS kinase family.</text>
</comment>
<dbReference type="CDD" id="cd00517">
    <property type="entry name" value="ATPS"/>
    <property type="match status" value="1"/>
</dbReference>
<reference evidence="13" key="2">
    <citation type="submission" date="2025-09" db="UniProtKB">
        <authorList>
            <consortium name="Ensembl"/>
        </authorList>
    </citation>
    <scope>IDENTIFICATION</scope>
</reference>
<dbReference type="NCBIfam" id="NF003013">
    <property type="entry name" value="PRK03846.1"/>
    <property type="match status" value="1"/>
</dbReference>
<evidence type="ECO:0000256" key="1">
    <source>
        <dbReference type="ARBA" id="ARBA00005050"/>
    </source>
</evidence>
<dbReference type="InterPro" id="IPR027417">
    <property type="entry name" value="P-loop_NTPase"/>
</dbReference>
<feature type="domain" description="ATP-sulfurylase PUA-like" evidence="12">
    <location>
        <begin position="236"/>
        <end position="396"/>
    </location>
</feature>
<keyword evidence="9" id="KW-0511">Multifunctional enzyme</keyword>
<sequence length="635" mass="71394">MCEKSLWKYRCTAQTGCLACIPAERLRLLCPQQESTNVVYQAHHVSRSKRGQVVGTRGGFRGCTVWLTGLSGAGKTTIGFALEEYLVSHGIPCYSLDGDNVRHGLNKNLGFSAGDREENIRRIAEVARLFADAGLVCITSFISPFTKDRQNARKIHEAAGLPFFEIFVDAPLNICESRDVKGLYKKARAGEIKGFTGIDSKYEKPESPELVLKTNVASVSECIQQVVELLQTQNIVPHGSIKDVLELFVPENKLDSVRAEAEMLPSVEITKLDLQWVQVLGEGWATPLTGFMREAEYLQVIHFGTLLNDGVVNLSIPIVLPISTEDKKRLESCEALALSYAGRRVAVLRSPEYFEHRKEERCARVWGTTCAKHPHVKMVMESGDWLVGGDLLVLERIKWNDGLDQYRLTPLALKQKFREMNADAVFAFQLRNPVHNGHALLMQDTRRQLLERGYKNPVLLLHPLGGWTKDDDVPLDWRMKQHAAVLEEQVLDPKSTVVAIFPSPMLYAGPTEVQWHCRARMIAGANFYIVGRDPAGMPHPETKKDLYEPTQGGKVLSMAPGLTSVEIIPFRVAAYNKLKKAMDFYDPKRHDEFDFISGTRMRKLARDGENPPDGFMAPKAWKVLTTYYQSLEKKN</sequence>
<keyword evidence="7" id="KW-0418">Kinase</keyword>
<evidence type="ECO:0000256" key="8">
    <source>
        <dbReference type="ARBA" id="ARBA00022840"/>
    </source>
</evidence>
<keyword evidence="4" id="KW-0808">Transferase</keyword>
<protein>
    <submittedName>
        <fullName evidence="13">3'-phosphoadenosine 5'-phosphosulfate synthase 2</fullName>
    </submittedName>
</protein>
<evidence type="ECO:0000259" key="12">
    <source>
        <dbReference type="Pfam" id="PF14306"/>
    </source>
</evidence>
<dbReference type="InterPro" id="IPR025980">
    <property type="entry name" value="ATP-Sase_PUA-like_dom"/>
</dbReference>
<keyword evidence="8" id="KW-0067">ATP-binding</keyword>
<evidence type="ECO:0000313" key="14">
    <source>
        <dbReference type="Proteomes" id="UP000694567"/>
    </source>
</evidence>
<dbReference type="InterPro" id="IPR024951">
    <property type="entry name" value="Sulfurylase_cat_dom"/>
</dbReference>
<dbReference type="HAMAP" id="MF_00065">
    <property type="entry name" value="Adenylyl_sulf_kinase"/>
    <property type="match status" value="1"/>
</dbReference>
<dbReference type="SUPFAM" id="SSF88697">
    <property type="entry name" value="PUA domain-like"/>
    <property type="match status" value="1"/>
</dbReference>